<dbReference type="AlphaFoldDB" id="A0A1X6P7T2"/>
<dbReference type="InterPro" id="IPR051055">
    <property type="entry name" value="PIF1_helicase"/>
</dbReference>
<evidence type="ECO:0000256" key="1">
    <source>
        <dbReference type="SAM" id="MobiDB-lite"/>
    </source>
</evidence>
<protein>
    <recommendedName>
        <fullName evidence="4">ATP-dependent DNA helicase</fullName>
    </recommendedName>
</protein>
<name>A0A1X6P7T2_PORUM</name>
<evidence type="ECO:0008006" key="4">
    <source>
        <dbReference type="Google" id="ProtNLM"/>
    </source>
</evidence>
<dbReference type="OrthoDB" id="272985at2759"/>
<dbReference type="EMBL" id="KV918851">
    <property type="protein sequence ID" value="OSX76914.1"/>
    <property type="molecule type" value="Genomic_DNA"/>
</dbReference>
<dbReference type="Gene3D" id="3.40.50.300">
    <property type="entry name" value="P-loop containing nucleotide triphosphate hydrolases"/>
    <property type="match status" value="1"/>
</dbReference>
<dbReference type="Pfam" id="PF13604">
    <property type="entry name" value="AAA_30"/>
    <property type="match status" value="1"/>
</dbReference>
<evidence type="ECO:0000313" key="3">
    <source>
        <dbReference type="Proteomes" id="UP000218209"/>
    </source>
</evidence>
<dbReference type="Proteomes" id="UP000218209">
    <property type="component" value="Unassembled WGS sequence"/>
</dbReference>
<proteinExistence type="predicted"/>
<dbReference type="SUPFAM" id="SSF52540">
    <property type="entry name" value="P-loop containing nucleoside triphosphate hydrolases"/>
    <property type="match status" value="2"/>
</dbReference>
<dbReference type="PANTHER" id="PTHR47642">
    <property type="entry name" value="ATP-DEPENDENT DNA HELICASE"/>
    <property type="match status" value="1"/>
</dbReference>
<feature type="region of interest" description="Disordered" evidence="1">
    <location>
        <begin position="195"/>
        <end position="217"/>
    </location>
</feature>
<accession>A0A1X6P7T2</accession>
<keyword evidence="3" id="KW-1185">Reference proteome</keyword>
<gene>
    <name evidence="2" type="ORF">BU14_0169s0015</name>
</gene>
<evidence type="ECO:0000313" key="2">
    <source>
        <dbReference type="EMBL" id="OSX76914.1"/>
    </source>
</evidence>
<dbReference type="InterPro" id="IPR027417">
    <property type="entry name" value="P-loop_NTPase"/>
</dbReference>
<sequence length="791" mass="84229">MSLVGPLGSNYVAMLSQATCAMLNWSDAVHIGQRVCSLVGDGVLATRCFSTQRDALRWLTNPVTRATVSGGAVVPEEHLLVSADDGGCLAVRTQSSASCFGLDGRGCASALAMIRDAIVGTCIVRRFESTACAWRWLVADLGAELDDWLFSVRAAGVVGPFLVAPSVLPRPAPAHAPHSSGSRASCSRAPGVLVGPGRSTLPAKRSADAASSSDDSTCISDDHVVELDCSHAAPSPRVAKPRVRGRLAAPKRQLSTASKTHLELRSLPSAGSTAPSGRRPPPAGGAPIEVPAAHHSRRSMSADVLHAVPGPGPGHVDGPAGPLNIGRLAASGLWGAVSEQLFARINSAFVSGGPGAGQSTLLRTLHSFLVERYGSEGEVVVAAPTGTSAKTAGGVTYHYFFGFGREYVPQRVDPKEEAKRLLATERYGPIKLRLRRVRALLLDEISLVSAANFSFMYELLSIVQSDTRPCLWFAFGDFLQLGPVKGKMAYTAPCWDTLFGGSFLELTGTFRQRDPAFIRAIRDARVGNCSAAVKELVKDCGIVGSAYEAIKTTVLHLSPPLKTVIHHNRDCLSRLTASVPPQVSTAVDSLQLDPDRDMSRTAPRLEAVIKKTMVAALADCVAPRALAHCLHARVMVIANRKKELGVCHGSIGCIVGYEVSDGSPIVRLENYVLPAGVQRGCWGLHDMGDSWIEVACPPVDFPARVLAVPGVLAVRTEVPLVLGLASTIHMSQSLSISEAVLDLAECFEAGMMHTALCRVPDKERLHIKSFAASRLFADKRALKLYDEWRRL</sequence>
<feature type="region of interest" description="Disordered" evidence="1">
    <location>
        <begin position="235"/>
        <end position="289"/>
    </location>
</feature>
<organism evidence="2 3">
    <name type="scientific">Porphyra umbilicalis</name>
    <name type="common">Purple laver</name>
    <name type="synonym">Red alga</name>
    <dbReference type="NCBI Taxonomy" id="2786"/>
    <lineage>
        <taxon>Eukaryota</taxon>
        <taxon>Rhodophyta</taxon>
        <taxon>Bangiophyceae</taxon>
        <taxon>Bangiales</taxon>
        <taxon>Bangiaceae</taxon>
        <taxon>Porphyra</taxon>
    </lineage>
</organism>
<reference evidence="2 3" key="1">
    <citation type="submission" date="2017-03" db="EMBL/GenBank/DDBJ databases">
        <title>WGS assembly of Porphyra umbilicalis.</title>
        <authorList>
            <person name="Brawley S.H."/>
            <person name="Blouin N.A."/>
            <person name="Ficko-Blean E."/>
            <person name="Wheeler G.L."/>
            <person name="Lohr M."/>
            <person name="Goodson H.V."/>
            <person name="Jenkins J.W."/>
            <person name="Blaby-Haas C.E."/>
            <person name="Helliwell K.E."/>
            <person name="Chan C."/>
            <person name="Marriage T."/>
            <person name="Bhattacharya D."/>
            <person name="Klein A.S."/>
            <person name="Badis Y."/>
            <person name="Brodie J."/>
            <person name="Cao Y."/>
            <person name="Collen J."/>
            <person name="Dittami S.M."/>
            <person name="Gachon C.M."/>
            <person name="Green B.R."/>
            <person name="Karpowicz S."/>
            <person name="Kim J.W."/>
            <person name="Kudahl U."/>
            <person name="Lin S."/>
            <person name="Michel G."/>
            <person name="Mittag M."/>
            <person name="Olson B.J."/>
            <person name="Pangilinan J."/>
            <person name="Peng Y."/>
            <person name="Qiu H."/>
            <person name="Shu S."/>
            <person name="Singer J.T."/>
            <person name="Smith A.G."/>
            <person name="Sprecher B.N."/>
            <person name="Wagner V."/>
            <person name="Wang W."/>
            <person name="Wang Z.-Y."/>
            <person name="Yan J."/>
            <person name="Yarish C."/>
            <person name="Zoeuner-Riek S."/>
            <person name="Zhuang Y."/>
            <person name="Zou Y."/>
            <person name="Lindquist E.A."/>
            <person name="Grimwood J."/>
            <person name="Barry K."/>
            <person name="Rokhsar D.S."/>
            <person name="Schmutz J."/>
            <person name="Stiller J.W."/>
            <person name="Grossman A.R."/>
            <person name="Prochnik S.E."/>
        </authorList>
    </citation>
    <scope>NUCLEOTIDE SEQUENCE [LARGE SCALE GENOMIC DNA]</scope>
    <source>
        <strain evidence="2">4086291</strain>
    </source>
</reference>